<evidence type="ECO:0000313" key="6">
    <source>
        <dbReference type="EMBL" id="KAF5357954.1"/>
    </source>
</evidence>
<dbReference type="PROSITE" id="PS00122">
    <property type="entry name" value="CARBOXYLESTERASE_B_1"/>
    <property type="match status" value="1"/>
</dbReference>
<dbReference type="Pfam" id="PF00135">
    <property type="entry name" value="COesterase"/>
    <property type="match status" value="2"/>
</dbReference>
<evidence type="ECO:0000256" key="1">
    <source>
        <dbReference type="ARBA" id="ARBA00005964"/>
    </source>
</evidence>
<feature type="domain" description="Carboxylesterase type B" evidence="5">
    <location>
        <begin position="82"/>
        <end position="255"/>
    </location>
</feature>
<evidence type="ECO:0000256" key="2">
    <source>
        <dbReference type="ARBA" id="ARBA00010515"/>
    </source>
</evidence>
<dbReference type="SUPFAM" id="SSF53474">
    <property type="entry name" value="alpha/beta-Hydrolases"/>
    <property type="match status" value="1"/>
</dbReference>
<accession>A0A8H5LI39</accession>
<dbReference type="Proteomes" id="UP000559027">
    <property type="component" value="Unassembled WGS sequence"/>
</dbReference>
<feature type="signal peptide" evidence="4">
    <location>
        <begin position="1"/>
        <end position="19"/>
    </location>
</feature>
<proteinExistence type="inferred from homology"/>
<organism evidence="6 7">
    <name type="scientific">Leucocoprinus leucothites</name>
    <dbReference type="NCBI Taxonomy" id="201217"/>
    <lineage>
        <taxon>Eukaryota</taxon>
        <taxon>Fungi</taxon>
        <taxon>Dikarya</taxon>
        <taxon>Basidiomycota</taxon>
        <taxon>Agaricomycotina</taxon>
        <taxon>Agaricomycetes</taxon>
        <taxon>Agaricomycetidae</taxon>
        <taxon>Agaricales</taxon>
        <taxon>Agaricineae</taxon>
        <taxon>Agaricaceae</taxon>
        <taxon>Leucocoprinus</taxon>
    </lineage>
</organism>
<dbReference type="PANTHER" id="PTHR45570:SF1">
    <property type="entry name" value="CARBOXYLIC ESTER HYDROLASE"/>
    <property type="match status" value="1"/>
</dbReference>
<dbReference type="InterPro" id="IPR002168">
    <property type="entry name" value="Lipase_GDXG_HIS_AS"/>
</dbReference>
<evidence type="ECO:0000313" key="7">
    <source>
        <dbReference type="Proteomes" id="UP000559027"/>
    </source>
</evidence>
<feature type="domain" description="Carboxylesterase type B" evidence="5">
    <location>
        <begin position="262"/>
        <end position="492"/>
    </location>
</feature>
<dbReference type="EC" id="3.1.1.-" evidence="4"/>
<gene>
    <name evidence="6" type="ORF">D9756_001452</name>
</gene>
<evidence type="ECO:0000256" key="3">
    <source>
        <dbReference type="ARBA" id="ARBA00022801"/>
    </source>
</evidence>
<comment type="caution">
    <text evidence="6">The sequence shown here is derived from an EMBL/GenBank/DDBJ whole genome shotgun (WGS) entry which is preliminary data.</text>
</comment>
<sequence length="527" mass="55289">MIASILIGSLALFATSGLAAPATELPRIPDVPPSLFCQVPILKNYLCPRRNQGSLNRKTALGLAQGTVESGGATRFIVKYANSERWKPSTLVSSWNLPTGTSNETEMPLACPQPFVDSSEYTEDCLSMILYVPPSVTPSSSAPTFMWIHGGSFISGSASAAGLDGSSLAVATNSIVAVVQYRLGALGFLAPDGTTNLAVKDLVNALQFLQKVLPSFGGSPGKVTIAGQSSGATLNFGFLTPPVQQSLQGLFNGIIACTAGDASCLESLSLSSILDSEMALFGTAYQSIPVVGQAEPMRPVMDGSFITTSLDSTTPFPSVSKPVLISTVAQEAGPTIYGGNSNALNQNDLTNALGAAFGSDRANAIISSRFYPTAPDARVQLQAIGTDYMWRCSSWTFARNWASHGGKAYVGEYVVGETYPGNDKIPYCVQPGNVCHQDDIEIVFGTAPNPSPPQKALVSEMQARYNAFLNTGNPNVPNLPAWNAAGSSDVSPIQLGASGSGPVPVDACTPSFWGQAVQYDYQFYANA</sequence>
<comment type="similarity">
    <text evidence="2">Belongs to the 'GDXG' lipolytic enzyme family.</text>
</comment>
<evidence type="ECO:0000259" key="5">
    <source>
        <dbReference type="Pfam" id="PF00135"/>
    </source>
</evidence>
<dbReference type="InterPro" id="IPR019826">
    <property type="entry name" value="Carboxylesterase_B_AS"/>
</dbReference>
<dbReference type="PROSITE" id="PS01173">
    <property type="entry name" value="LIPASE_GDXG_HIS"/>
    <property type="match status" value="1"/>
</dbReference>
<dbReference type="InterPro" id="IPR002018">
    <property type="entry name" value="CarbesteraseB"/>
</dbReference>
<keyword evidence="4" id="KW-0732">Signal</keyword>
<dbReference type="GO" id="GO:0016787">
    <property type="term" value="F:hydrolase activity"/>
    <property type="evidence" value="ECO:0007669"/>
    <property type="project" value="UniProtKB-KW"/>
</dbReference>
<dbReference type="InterPro" id="IPR029058">
    <property type="entry name" value="AB_hydrolase_fold"/>
</dbReference>
<protein>
    <recommendedName>
        <fullName evidence="4">Carboxylic ester hydrolase</fullName>
        <ecNumber evidence="4">3.1.1.-</ecNumber>
    </recommendedName>
</protein>
<keyword evidence="7" id="KW-1185">Reference proteome</keyword>
<dbReference type="Gene3D" id="3.40.50.1820">
    <property type="entry name" value="alpha/beta hydrolase"/>
    <property type="match status" value="2"/>
</dbReference>
<name>A0A8H5LI39_9AGAR</name>
<dbReference type="OrthoDB" id="408631at2759"/>
<keyword evidence="3 4" id="KW-0378">Hydrolase</keyword>
<reference evidence="6 7" key="1">
    <citation type="journal article" date="2020" name="ISME J.">
        <title>Uncovering the hidden diversity of litter-decomposition mechanisms in mushroom-forming fungi.</title>
        <authorList>
            <person name="Floudas D."/>
            <person name="Bentzer J."/>
            <person name="Ahren D."/>
            <person name="Johansson T."/>
            <person name="Persson P."/>
            <person name="Tunlid A."/>
        </authorList>
    </citation>
    <scope>NUCLEOTIDE SEQUENCE [LARGE SCALE GENOMIC DNA]</scope>
    <source>
        <strain evidence="6 7">CBS 146.42</strain>
    </source>
</reference>
<dbReference type="PANTHER" id="PTHR45570">
    <property type="entry name" value="CARBOXYLIC ESTER HYDROLASE"/>
    <property type="match status" value="1"/>
</dbReference>
<feature type="chain" id="PRO_5034861753" description="Carboxylic ester hydrolase" evidence="4">
    <location>
        <begin position="20"/>
        <end position="527"/>
    </location>
</feature>
<dbReference type="EMBL" id="JAACJO010000005">
    <property type="protein sequence ID" value="KAF5357954.1"/>
    <property type="molecule type" value="Genomic_DNA"/>
</dbReference>
<comment type="similarity">
    <text evidence="1 4">Belongs to the type-B carboxylesterase/lipase family.</text>
</comment>
<dbReference type="AlphaFoldDB" id="A0A8H5LI39"/>
<evidence type="ECO:0000256" key="4">
    <source>
        <dbReference type="RuleBase" id="RU361235"/>
    </source>
</evidence>